<dbReference type="Pfam" id="PF02666">
    <property type="entry name" value="PS_Dcarbxylase"/>
    <property type="match status" value="1"/>
</dbReference>
<feature type="site" description="Cleavage (non-hydrolytic); by autocatalysis" evidence="11">
    <location>
        <begin position="176"/>
        <end position="177"/>
    </location>
</feature>
<organism evidence="13 14">
    <name type="scientific">Sporomusa acidovorans (strain ATCC 49682 / DSM 3132 / Mol)</name>
    <dbReference type="NCBI Taxonomy" id="1123286"/>
    <lineage>
        <taxon>Bacteria</taxon>
        <taxon>Bacillati</taxon>
        <taxon>Bacillota</taxon>
        <taxon>Negativicutes</taxon>
        <taxon>Selenomonadales</taxon>
        <taxon>Sporomusaceae</taxon>
        <taxon>Sporomusa</taxon>
    </lineage>
</organism>
<keyword evidence="10 11" id="KW-0670">Pyruvate</keyword>
<accession>A0ABZ3J5I6</accession>
<gene>
    <name evidence="13" type="primary">psd_2</name>
    <name evidence="11" type="synonym">psd</name>
    <name evidence="13" type="ORF">SPACI_034840</name>
</gene>
<keyword evidence="9 11" id="KW-1208">Phospholipid metabolism</keyword>
<feature type="active site" description="Schiff-base intermediate with substrate; via pyruvic acid" evidence="11">
    <location>
        <position position="177"/>
    </location>
</feature>
<dbReference type="EC" id="4.1.1.65" evidence="11"/>
<evidence type="ECO:0000256" key="2">
    <source>
        <dbReference type="ARBA" id="ARBA00022516"/>
    </source>
</evidence>
<keyword evidence="14" id="KW-1185">Reference proteome</keyword>
<dbReference type="NCBIfam" id="NF003685">
    <property type="entry name" value="PRK05305.2-5"/>
    <property type="match status" value="1"/>
</dbReference>
<evidence type="ECO:0000256" key="9">
    <source>
        <dbReference type="ARBA" id="ARBA00023264"/>
    </source>
</evidence>
<keyword evidence="8 11" id="KW-0456">Lyase</keyword>
<feature type="chain" id="PRO_5044938277" description="Phosphatidylserine decarboxylase alpha chain" evidence="11">
    <location>
        <begin position="177"/>
        <end position="212"/>
    </location>
</feature>
<dbReference type="Proteomes" id="UP000216052">
    <property type="component" value="Chromosome"/>
</dbReference>
<keyword evidence="1 11" id="KW-1003">Cell membrane</keyword>
<comment type="PTM">
    <text evidence="11">Is synthesized initially as an inactive proenzyme. Formation of the active enzyme involves a self-maturation process in which the active site pyruvoyl group is generated from an internal serine residue via an autocatalytic post-translational modification. Two non-identical subunits are generated from the proenzyme in this reaction, and the pyruvate is formed at the N-terminus of the alpha chain, which is derived from the carboxyl end of the proenzyme. The post-translation cleavage follows an unusual pathway, termed non-hydrolytic serinolysis, in which the side chain hydroxyl group of the serine supplies its oxygen atom to form the C-terminus of the beta chain, while the remainder of the serine residue undergoes an oxidative deamination to produce ammonia and the pyruvoyl prosthetic group on the alpha chain.</text>
</comment>
<evidence type="ECO:0000256" key="11">
    <source>
        <dbReference type="HAMAP-Rule" id="MF_00664"/>
    </source>
</evidence>
<sequence length="212" mass="23832">MIAKEGYPYIAFFITIAIIIEKVFDVYWSILPAVLGLYVTYFFRNPKRNVIYDPELVLAPADGKVMSIEKIFEDQFFNGPAIKVTIFLSIFDVHINRIPVEGNITFQNYICGKLKPAYKSSAPFENERHAIGLENDNGMKVMIIQVAGILARRIVSWVNLGDRVQQGQRYGMIKFGSCTEIIMPINVAVSVAKGEHVKGGKTIIGRITPDNK</sequence>
<feature type="transmembrane region" description="Helical" evidence="12">
    <location>
        <begin position="6"/>
        <end position="39"/>
    </location>
</feature>
<evidence type="ECO:0000256" key="12">
    <source>
        <dbReference type="SAM" id="Phobius"/>
    </source>
</evidence>
<evidence type="ECO:0000256" key="7">
    <source>
        <dbReference type="ARBA" id="ARBA00023209"/>
    </source>
</evidence>
<dbReference type="EMBL" id="CP155571">
    <property type="protein sequence ID" value="XFO73398.1"/>
    <property type="molecule type" value="Genomic_DNA"/>
</dbReference>
<comment type="similarity">
    <text evidence="11">Belongs to the phosphatidylserine decarboxylase family. PSD-A subfamily.</text>
</comment>
<evidence type="ECO:0000256" key="3">
    <source>
        <dbReference type="ARBA" id="ARBA00022793"/>
    </source>
</evidence>
<keyword evidence="6 11" id="KW-0865">Zymogen</keyword>
<comment type="cofactor">
    <cofactor evidence="11">
        <name>pyruvate</name>
        <dbReference type="ChEBI" id="CHEBI:15361"/>
    </cofactor>
    <text evidence="11">Binds 1 pyruvoyl group covalently per subunit.</text>
</comment>
<feature type="modified residue" description="Pyruvic acid (Ser); by autocatalysis" evidence="11">
    <location>
        <position position="177"/>
    </location>
</feature>
<evidence type="ECO:0000256" key="5">
    <source>
        <dbReference type="ARBA" id="ARBA00023136"/>
    </source>
</evidence>
<dbReference type="InterPro" id="IPR033175">
    <property type="entry name" value="PSD-A"/>
</dbReference>
<dbReference type="InterPro" id="IPR003817">
    <property type="entry name" value="PS_Dcarbxylase"/>
</dbReference>
<comment type="function">
    <text evidence="11">Catalyzes the formation of phosphatidylethanolamine (PtdEtn) from phosphatidylserine (PtdSer).</text>
</comment>
<keyword evidence="12" id="KW-0812">Transmembrane</keyword>
<protein>
    <recommendedName>
        <fullName evidence="11">Phosphatidylserine decarboxylase proenzyme</fullName>
        <ecNumber evidence="11">4.1.1.65</ecNumber>
    </recommendedName>
    <component>
        <recommendedName>
            <fullName evidence="11">Phosphatidylserine decarboxylase alpha chain</fullName>
        </recommendedName>
    </component>
    <component>
        <recommendedName>
            <fullName evidence="11">Phosphatidylserine decarboxylase beta chain</fullName>
        </recommendedName>
    </component>
</protein>
<evidence type="ECO:0000256" key="1">
    <source>
        <dbReference type="ARBA" id="ARBA00022475"/>
    </source>
</evidence>
<name>A0ABZ3J5I6_SPOA4</name>
<keyword evidence="5 11" id="KW-0472">Membrane</keyword>
<comment type="pathway">
    <text evidence="11">Phospholipid metabolism; phosphatidylethanolamine biosynthesis; phosphatidylethanolamine from CDP-diacylglycerol: step 2/2.</text>
</comment>
<dbReference type="RefSeq" id="WP_093796700.1">
    <property type="nucleotide sequence ID" value="NZ_CP155571.1"/>
</dbReference>
<evidence type="ECO:0000313" key="14">
    <source>
        <dbReference type="Proteomes" id="UP000216052"/>
    </source>
</evidence>
<evidence type="ECO:0000256" key="4">
    <source>
        <dbReference type="ARBA" id="ARBA00023098"/>
    </source>
</evidence>
<evidence type="ECO:0000256" key="10">
    <source>
        <dbReference type="ARBA" id="ARBA00023317"/>
    </source>
</evidence>
<dbReference type="HAMAP" id="MF_00664">
    <property type="entry name" value="PS_decarb_PSD_A"/>
    <property type="match status" value="1"/>
</dbReference>
<reference evidence="13" key="1">
    <citation type="submission" date="2024-05" db="EMBL/GenBank/DDBJ databases">
        <title>Isolation and characterization of Sporomusa carbonis sp. nov., a carboxydotrophic hydrogenogen in the genus of Sporomusa isolated from a charcoal burning pile.</title>
        <authorList>
            <person name="Boeer T."/>
            <person name="Rosenbaum F."/>
            <person name="Eysell L."/>
            <person name="Mueller V."/>
            <person name="Daniel R."/>
            <person name="Poehlein A."/>
        </authorList>
    </citation>
    <scope>NUCLEOTIDE SEQUENCE [LARGE SCALE GENOMIC DNA]</scope>
    <source>
        <strain evidence="13">DSM 3132</strain>
    </source>
</reference>
<evidence type="ECO:0000256" key="8">
    <source>
        <dbReference type="ARBA" id="ARBA00023239"/>
    </source>
</evidence>
<keyword evidence="7 11" id="KW-0594">Phospholipid biosynthesis</keyword>
<comment type="catalytic activity">
    <reaction evidence="11">
        <text>a 1,2-diacyl-sn-glycero-3-phospho-L-serine + H(+) = a 1,2-diacyl-sn-glycero-3-phosphoethanolamine + CO2</text>
        <dbReference type="Rhea" id="RHEA:20828"/>
        <dbReference type="ChEBI" id="CHEBI:15378"/>
        <dbReference type="ChEBI" id="CHEBI:16526"/>
        <dbReference type="ChEBI" id="CHEBI:57262"/>
        <dbReference type="ChEBI" id="CHEBI:64612"/>
        <dbReference type="EC" id="4.1.1.65"/>
    </reaction>
</comment>
<dbReference type="GO" id="GO:0004609">
    <property type="term" value="F:phosphatidylserine decarboxylase activity"/>
    <property type="evidence" value="ECO:0007669"/>
    <property type="project" value="UniProtKB-EC"/>
</dbReference>
<feature type="chain" id="PRO_5044938278" description="Phosphatidylserine decarboxylase beta chain" evidence="11">
    <location>
        <begin position="1"/>
        <end position="176"/>
    </location>
</feature>
<comment type="subunit">
    <text evidence="11">Heterodimer of a large membrane-associated beta subunit and a small pyruvoyl-containing alpha subunit.</text>
</comment>
<evidence type="ECO:0000256" key="6">
    <source>
        <dbReference type="ARBA" id="ARBA00023145"/>
    </source>
</evidence>
<keyword evidence="4 11" id="KW-0443">Lipid metabolism</keyword>
<dbReference type="PANTHER" id="PTHR35809">
    <property type="entry name" value="ARCHAETIDYLSERINE DECARBOXYLASE PROENZYME-RELATED"/>
    <property type="match status" value="1"/>
</dbReference>
<evidence type="ECO:0000313" key="13">
    <source>
        <dbReference type="EMBL" id="XFO73398.1"/>
    </source>
</evidence>
<keyword evidence="2 11" id="KW-0444">Lipid biosynthesis</keyword>
<comment type="subcellular location">
    <subcellularLocation>
        <location evidence="11">Cell membrane</location>
        <topology evidence="11">Peripheral membrane protein</topology>
    </subcellularLocation>
</comment>
<proteinExistence type="inferred from homology"/>
<keyword evidence="12" id="KW-1133">Transmembrane helix</keyword>
<dbReference type="PANTHER" id="PTHR35809:SF1">
    <property type="entry name" value="ARCHAETIDYLSERINE DECARBOXYLASE PROENZYME-RELATED"/>
    <property type="match status" value="1"/>
</dbReference>
<dbReference type="NCBIfam" id="NF003678">
    <property type="entry name" value="PRK05305.1-2"/>
    <property type="match status" value="1"/>
</dbReference>
<keyword evidence="3 11" id="KW-0210">Decarboxylase</keyword>